<geneLocation type="plasmid" evidence="2">
    <name>pRi_1724</name>
</geneLocation>
<organism evidence="1">
    <name type="scientific">Rhizobium rhizogenes</name>
    <name type="common">Agrobacterium rhizogenes</name>
    <dbReference type="NCBI Taxonomy" id="359"/>
    <lineage>
        <taxon>Bacteria</taxon>
        <taxon>Pseudomonadati</taxon>
        <taxon>Pseudomonadota</taxon>
        <taxon>Alphaproteobacteria</taxon>
        <taxon>Hyphomicrobiales</taxon>
        <taxon>Rhizobiaceae</taxon>
        <taxon>Rhizobium/Agrobacterium group</taxon>
        <taxon>Rhizobium</taxon>
    </lineage>
</organism>
<dbReference type="InterPro" id="IPR035093">
    <property type="entry name" value="RelE/ParE_toxin_dom_sf"/>
</dbReference>
<proteinExistence type="predicted"/>
<evidence type="ECO:0000313" key="2">
    <source>
        <dbReference type="EMBL" id="ASK43024.1"/>
    </source>
</evidence>
<dbReference type="EMBL" id="KY000038">
    <property type="protein sequence ID" value="ASK43024.1"/>
    <property type="molecule type" value="Genomic_DNA"/>
</dbReference>
<evidence type="ECO:0008006" key="3">
    <source>
        <dbReference type="Google" id="ProtNLM"/>
    </source>
</evidence>
<protein>
    <recommendedName>
        <fullName evidence="3">Type II toxin-antitoxin system RelE/ParE family toxin</fullName>
    </recommendedName>
</protein>
<dbReference type="KEGG" id="aro:B0909_23935"/>
<dbReference type="SUPFAM" id="SSF143011">
    <property type="entry name" value="RelE-like"/>
    <property type="match status" value="1"/>
</dbReference>
<sequence>MQIVWTFTARSYLDQLASEEKAKVVNAVERLSRGGRSSALEQTKLLLGTKDLFSLRVGAELRVLVRFEGENLKIEDVVRRSQLDGLRRVERLAQAHSV</sequence>
<evidence type="ECO:0000313" key="1">
    <source>
        <dbReference type="EMBL" id="ASK42154.1"/>
    </source>
</evidence>
<reference evidence="1" key="1">
    <citation type="submission" date="2016-10" db="EMBL/GenBank/DDBJ databases">
        <title>Agrobacterium Ti plasmids: Classification based on T-DNA and Vir regions organization.</title>
        <authorList>
            <person name="Nabi N."/>
            <person name="Vial L."/>
            <person name="Ben Hafsa A."/>
            <person name="Chapulliot D."/>
            <person name="Berard A."/>
            <person name="Chauveau A."/>
            <person name="Le Paslier M.-C."/>
            <person name="Harzallah Skhiri F."/>
            <person name="Brunel D."/>
            <person name="Nesme X."/>
            <person name="Chaouachi M."/>
        </authorList>
    </citation>
    <scope>NUCLEOTIDE SEQUENCE</scope>
    <source>
        <strain evidence="2">1724</strain>
        <strain evidence="1">26-59</strain>
        <plasmid evidence="2">pRi_1724</plasmid>
        <plasmid evidence="1">pRi_26-59</plasmid>
    </source>
</reference>
<dbReference type="Gene3D" id="3.30.2310.20">
    <property type="entry name" value="RelE-like"/>
    <property type="match status" value="1"/>
</dbReference>
<dbReference type="AlphaFoldDB" id="A0A2Z2PFW1"/>
<dbReference type="EMBL" id="KY000033">
    <property type="protein sequence ID" value="ASK42154.1"/>
    <property type="molecule type" value="Genomic_DNA"/>
</dbReference>
<name>A0A2Z2PFW1_RHIRH</name>
<keyword evidence="1" id="KW-0614">Plasmid</keyword>
<accession>A0A2Z2PFW1</accession>
<geneLocation type="plasmid" evidence="1">
    <name>pRi_26-59</name>
</geneLocation>